<dbReference type="AlphaFoldDB" id="A0A6C0AU82"/>
<organism evidence="1">
    <name type="scientific">viral metagenome</name>
    <dbReference type="NCBI Taxonomy" id="1070528"/>
    <lineage>
        <taxon>unclassified sequences</taxon>
        <taxon>metagenomes</taxon>
        <taxon>organismal metagenomes</taxon>
    </lineage>
</organism>
<proteinExistence type="predicted"/>
<sequence length="191" mass="22958">MDEYIYISIPKTGTNSVHKILGHSQFNHIKAYTIKRKIGDINYNTRISFCFIRNPIDLVKSWYYYHKYSPNVIRREVKQFYPDTIEEWVFDMNCKTHWEDKDHKIQNPYWDLSNPLYQTSWIKDPSGSIIVDKVFQFDHIESHIHEMFGQNVTVENKSNKDDYILITETENRIAEIFSEEIAFYNSLQKKT</sequence>
<accession>A0A6C0AU82</accession>
<dbReference type="EMBL" id="MN738753">
    <property type="protein sequence ID" value="QHS83374.1"/>
    <property type="molecule type" value="Genomic_DNA"/>
</dbReference>
<dbReference type="Gene3D" id="3.40.50.300">
    <property type="entry name" value="P-loop containing nucleotide triphosphate hydrolases"/>
    <property type="match status" value="1"/>
</dbReference>
<name>A0A6C0AU82_9ZZZZ</name>
<dbReference type="InterPro" id="IPR027417">
    <property type="entry name" value="P-loop_NTPase"/>
</dbReference>
<evidence type="ECO:0008006" key="2">
    <source>
        <dbReference type="Google" id="ProtNLM"/>
    </source>
</evidence>
<protein>
    <recommendedName>
        <fullName evidence="2">Sulfotransferase family protein</fullName>
    </recommendedName>
</protein>
<reference evidence="1" key="1">
    <citation type="journal article" date="2020" name="Nature">
        <title>Giant virus diversity and host interactions through global metagenomics.</title>
        <authorList>
            <person name="Schulz F."/>
            <person name="Roux S."/>
            <person name="Paez-Espino D."/>
            <person name="Jungbluth S."/>
            <person name="Walsh D.A."/>
            <person name="Denef V.J."/>
            <person name="McMahon K.D."/>
            <person name="Konstantinidis K.T."/>
            <person name="Eloe-Fadrosh E.A."/>
            <person name="Kyrpides N.C."/>
            <person name="Woyke T."/>
        </authorList>
    </citation>
    <scope>NUCLEOTIDE SEQUENCE</scope>
    <source>
        <strain evidence="1">GVMAG-S-ERX555943-30</strain>
    </source>
</reference>
<evidence type="ECO:0000313" key="1">
    <source>
        <dbReference type="EMBL" id="QHS83374.1"/>
    </source>
</evidence>
<dbReference type="SUPFAM" id="SSF52540">
    <property type="entry name" value="P-loop containing nucleoside triphosphate hydrolases"/>
    <property type="match status" value="1"/>
</dbReference>